<dbReference type="STRING" id="1618337.UT28_C0001G0801"/>
<evidence type="ECO:0000313" key="3">
    <source>
        <dbReference type="Proteomes" id="UP000035648"/>
    </source>
</evidence>
<feature type="transmembrane region" description="Helical" evidence="1">
    <location>
        <begin position="77"/>
        <end position="95"/>
    </location>
</feature>
<reference evidence="2 3" key="1">
    <citation type="journal article" date="2015" name="Nature">
        <title>rRNA introns, odd ribosomes, and small enigmatic genomes across a large radiation of phyla.</title>
        <authorList>
            <person name="Brown C.T."/>
            <person name="Hug L.A."/>
            <person name="Thomas B.C."/>
            <person name="Sharon I."/>
            <person name="Castelle C.J."/>
            <person name="Singh A."/>
            <person name="Wilkins M.J."/>
            <person name="Williams K.H."/>
            <person name="Banfield J.F."/>
        </authorList>
    </citation>
    <scope>NUCLEOTIDE SEQUENCE [LARGE SCALE GENOMIC DNA]</scope>
</reference>
<evidence type="ECO:0000313" key="2">
    <source>
        <dbReference type="EMBL" id="AKM82581.1"/>
    </source>
</evidence>
<dbReference type="EMBL" id="CP011213">
    <property type="protein sequence ID" value="AKM82581.1"/>
    <property type="molecule type" value="Genomic_DNA"/>
</dbReference>
<sequence>MTAKTHQIIRLTSGFTCFLVNSNSTYNPATLSAVLVFSYIAALLPDVDQPTGKLWHILPFGHVFAKISDPFLEHRNITHSLLGIIIVSIGFYYLFKTFPPYWGIDTRLVFICTIISYFFHLLADMFTNEGIPLLFPYHRFFGIPPKPLNGFRVATGEWFENLVIFPGVTIYLIIFVLSNLAEIKRIILK</sequence>
<dbReference type="PANTHER" id="PTHR35531:SF1">
    <property type="entry name" value="INNER MEMBRANE PROTEIN YBCI-RELATED"/>
    <property type="match status" value="1"/>
</dbReference>
<feature type="transmembrane region" description="Helical" evidence="1">
    <location>
        <begin position="107"/>
        <end position="126"/>
    </location>
</feature>
<feature type="transmembrane region" description="Helical" evidence="1">
    <location>
        <begin position="162"/>
        <end position="181"/>
    </location>
</feature>
<accession>A0A0G4B3Q2</accession>
<dbReference type="InterPro" id="IPR007404">
    <property type="entry name" value="YdjM-like"/>
</dbReference>
<evidence type="ECO:0000256" key="1">
    <source>
        <dbReference type="SAM" id="Phobius"/>
    </source>
</evidence>
<dbReference type="Pfam" id="PF04307">
    <property type="entry name" value="YdjM"/>
    <property type="match status" value="1"/>
</dbReference>
<proteinExistence type="predicted"/>
<gene>
    <name evidence="2" type="ORF">UT28_C0001G0801</name>
</gene>
<name>A0A0G4B3Q2_9BACT</name>
<organism evidence="2 3">
    <name type="scientific">Berkelbacteria bacterium GW2011_GWE1_39_12</name>
    <dbReference type="NCBI Taxonomy" id="1618337"/>
    <lineage>
        <taxon>Bacteria</taxon>
        <taxon>Candidatus Berkelbacteria</taxon>
    </lineage>
</organism>
<dbReference type="Proteomes" id="UP000035648">
    <property type="component" value="Chromosome"/>
</dbReference>
<keyword evidence="1" id="KW-1133">Transmembrane helix</keyword>
<keyword evidence="1 2" id="KW-0812">Transmembrane</keyword>
<dbReference type="PANTHER" id="PTHR35531">
    <property type="entry name" value="INNER MEMBRANE PROTEIN YBCI-RELATED"/>
    <property type="match status" value="1"/>
</dbReference>
<dbReference type="AlphaFoldDB" id="A0A0G4B3Q2"/>
<dbReference type="KEGG" id="bbgw:UT28_C0001G0801"/>
<protein>
    <submittedName>
        <fullName evidence="2">Membrane protein containing DUF457, transmembrane</fullName>
    </submittedName>
</protein>
<keyword evidence="1" id="KW-0472">Membrane</keyword>